<reference key="2">
    <citation type="submission" date="2011-04" db="EMBL/GenBank/DDBJ databases">
        <title>Complete sequence of chromosome of Haliscomenobacter hydrossis DSM 1100.</title>
        <authorList>
            <consortium name="US DOE Joint Genome Institute (JGI-PGF)"/>
            <person name="Lucas S."/>
            <person name="Han J."/>
            <person name="Lapidus A."/>
            <person name="Bruce D."/>
            <person name="Goodwin L."/>
            <person name="Pitluck S."/>
            <person name="Peters L."/>
            <person name="Kyrpides N."/>
            <person name="Mavromatis K."/>
            <person name="Ivanova N."/>
            <person name="Ovchinnikova G."/>
            <person name="Pagani I."/>
            <person name="Daligault H."/>
            <person name="Detter J.C."/>
            <person name="Han C."/>
            <person name="Land M."/>
            <person name="Hauser L."/>
            <person name="Markowitz V."/>
            <person name="Cheng J.-F."/>
            <person name="Hugenholtz P."/>
            <person name="Woyke T."/>
            <person name="Wu D."/>
            <person name="Verbarg S."/>
            <person name="Frueling A."/>
            <person name="Brambilla E."/>
            <person name="Klenk H.-P."/>
            <person name="Eisen J.A."/>
        </authorList>
    </citation>
    <scope>NUCLEOTIDE SEQUENCE</scope>
    <source>
        <strain>DSM 1100</strain>
    </source>
</reference>
<dbReference type="EMBL" id="CP002691">
    <property type="protein sequence ID" value="AEE47950.1"/>
    <property type="molecule type" value="Genomic_DNA"/>
</dbReference>
<reference evidence="1 2" key="1">
    <citation type="journal article" date="2011" name="Stand. Genomic Sci.">
        <title>Complete genome sequence of Haliscomenobacter hydrossis type strain (O).</title>
        <authorList>
            <consortium name="US DOE Joint Genome Institute (JGI-PGF)"/>
            <person name="Daligault H."/>
            <person name="Lapidus A."/>
            <person name="Zeytun A."/>
            <person name="Nolan M."/>
            <person name="Lucas S."/>
            <person name="Del Rio T.G."/>
            <person name="Tice H."/>
            <person name="Cheng J.F."/>
            <person name="Tapia R."/>
            <person name="Han C."/>
            <person name="Goodwin L."/>
            <person name="Pitluck S."/>
            <person name="Liolios K."/>
            <person name="Pagani I."/>
            <person name="Ivanova N."/>
            <person name="Huntemann M."/>
            <person name="Mavromatis K."/>
            <person name="Mikhailova N."/>
            <person name="Pati A."/>
            <person name="Chen A."/>
            <person name="Palaniappan K."/>
            <person name="Land M."/>
            <person name="Hauser L."/>
            <person name="Brambilla E.M."/>
            <person name="Rohde M."/>
            <person name="Verbarg S."/>
            <person name="Goker M."/>
            <person name="Bristow J."/>
            <person name="Eisen J.A."/>
            <person name="Markowitz V."/>
            <person name="Hugenholtz P."/>
            <person name="Kyrpides N.C."/>
            <person name="Klenk H.P."/>
            <person name="Woyke T."/>
        </authorList>
    </citation>
    <scope>NUCLEOTIDE SEQUENCE [LARGE SCALE GENOMIC DNA]</scope>
    <source>
        <strain evidence="2">ATCC 27775 / DSM 1100 / LMG 10767 / O</strain>
    </source>
</reference>
<gene>
    <name evidence="1" type="ordered locus">Halhy_0036</name>
</gene>
<organism evidence="1 2">
    <name type="scientific">Haliscomenobacter hydrossis (strain ATCC 27775 / DSM 1100 / LMG 10767 / O)</name>
    <dbReference type="NCBI Taxonomy" id="760192"/>
    <lineage>
        <taxon>Bacteria</taxon>
        <taxon>Pseudomonadati</taxon>
        <taxon>Bacteroidota</taxon>
        <taxon>Saprospiria</taxon>
        <taxon>Saprospirales</taxon>
        <taxon>Haliscomenobacteraceae</taxon>
        <taxon>Haliscomenobacter</taxon>
    </lineage>
</organism>
<sequence>MTKKGKKKSNQLTVCHIFVKKNLSFFLKKDLKGYKHSPQNALKFVLQRLITGLD</sequence>
<evidence type="ECO:0000313" key="1">
    <source>
        <dbReference type="EMBL" id="AEE47950.1"/>
    </source>
</evidence>
<accession>F4KRG0</accession>
<dbReference type="Proteomes" id="UP000008461">
    <property type="component" value="Chromosome"/>
</dbReference>
<dbReference type="HOGENOM" id="CLU_3043998_0_0_10"/>
<name>F4KRG0_HALH1</name>
<dbReference type="STRING" id="760192.Halhy_0036"/>
<protein>
    <submittedName>
        <fullName evidence="1">Uncharacterized protein</fullName>
    </submittedName>
</protein>
<keyword evidence="2" id="KW-1185">Reference proteome</keyword>
<proteinExistence type="predicted"/>
<evidence type="ECO:0000313" key="2">
    <source>
        <dbReference type="Proteomes" id="UP000008461"/>
    </source>
</evidence>
<dbReference type="AlphaFoldDB" id="F4KRG0"/>
<dbReference type="KEGG" id="hhy:Halhy_0036"/>